<dbReference type="EMBL" id="FLUV01001674">
    <property type="protein sequence ID" value="SBW23981.1"/>
    <property type="molecule type" value="Genomic_DNA"/>
</dbReference>
<evidence type="ECO:0000313" key="1">
    <source>
        <dbReference type="EMBL" id="SBW23981.1"/>
    </source>
</evidence>
<dbReference type="AlphaFoldDB" id="A0A1C3P2F1"/>
<gene>
    <name evidence="1" type="ORF">FDG2_3978</name>
</gene>
<accession>A0A1C3P2F1</accession>
<reference evidence="2" key="1">
    <citation type="submission" date="2016-02" db="EMBL/GenBank/DDBJ databases">
        <authorList>
            <person name="Wibberg D."/>
        </authorList>
    </citation>
    <scope>NUCLEOTIDE SEQUENCE [LARGE SCALE GENOMIC DNA]</scope>
</reference>
<dbReference type="Proteomes" id="UP000199013">
    <property type="component" value="Unassembled WGS sequence"/>
</dbReference>
<evidence type="ECO:0000313" key="2">
    <source>
        <dbReference type="Proteomes" id="UP000199013"/>
    </source>
</evidence>
<sequence length="92" mass="9991">MTDRSDPFPAVGGGSRDRAVTVVVWAMVVVRVRRTVRLLWVNGLRRTAVSGLGTWDCRTSRIGRNLEREKNMIALLLALGQLVGTGSPSTGV</sequence>
<protein>
    <submittedName>
        <fullName evidence="1">Uncharacterized protein</fullName>
    </submittedName>
</protein>
<keyword evidence="2" id="KW-1185">Reference proteome</keyword>
<organism evidence="1 2">
    <name type="scientific">Candidatus Protofrankia californiensis</name>
    <dbReference type="NCBI Taxonomy" id="1839754"/>
    <lineage>
        <taxon>Bacteria</taxon>
        <taxon>Bacillati</taxon>
        <taxon>Actinomycetota</taxon>
        <taxon>Actinomycetes</taxon>
        <taxon>Frankiales</taxon>
        <taxon>Frankiaceae</taxon>
        <taxon>Protofrankia</taxon>
    </lineage>
</organism>
<name>A0A1C3P2F1_9ACTN</name>
<proteinExistence type="predicted"/>